<keyword evidence="5" id="KW-0812">Transmembrane</keyword>
<dbReference type="GO" id="GO:0005886">
    <property type="term" value="C:plasma membrane"/>
    <property type="evidence" value="ECO:0007669"/>
    <property type="project" value="UniProtKB-SubCell"/>
</dbReference>
<comment type="caution">
    <text evidence="6">The sequence shown here is derived from an EMBL/GenBank/DDBJ whole genome shotgun (WGS) entry which is preliminary data.</text>
</comment>
<evidence type="ECO:0000313" key="7">
    <source>
        <dbReference type="Proteomes" id="UP000182110"/>
    </source>
</evidence>
<name>A0AAN2PHB5_9BACI</name>
<dbReference type="PANTHER" id="PTHR22550">
    <property type="entry name" value="SPORE GERMINATION PROTEIN"/>
    <property type="match status" value="1"/>
</dbReference>
<feature type="transmembrane region" description="Helical" evidence="5">
    <location>
        <begin position="411"/>
        <end position="435"/>
    </location>
</feature>
<organism evidence="6 7">
    <name type="scientific">Peribacillus simplex</name>
    <dbReference type="NCBI Taxonomy" id="1478"/>
    <lineage>
        <taxon>Bacteria</taxon>
        <taxon>Bacillati</taxon>
        <taxon>Bacillota</taxon>
        <taxon>Bacilli</taxon>
        <taxon>Bacillales</taxon>
        <taxon>Bacillaceae</taxon>
        <taxon>Peribacillus</taxon>
    </lineage>
</organism>
<dbReference type="RefSeq" id="WP_053087376.1">
    <property type="nucleotide sequence ID" value="NZ_CCXW01000001.1"/>
</dbReference>
<gene>
    <name evidence="6" type="ORF">BN1180_02607</name>
</gene>
<dbReference type="PANTHER" id="PTHR22550:SF5">
    <property type="entry name" value="LEUCINE ZIPPER PROTEIN 4"/>
    <property type="match status" value="1"/>
</dbReference>
<evidence type="ECO:0000256" key="2">
    <source>
        <dbReference type="ARBA" id="ARBA00005278"/>
    </source>
</evidence>
<evidence type="ECO:0000256" key="1">
    <source>
        <dbReference type="ARBA" id="ARBA00004141"/>
    </source>
</evidence>
<dbReference type="EMBL" id="CCXW01000001">
    <property type="protein sequence ID" value="CEG32446.1"/>
    <property type="molecule type" value="Genomic_DNA"/>
</dbReference>
<dbReference type="InterPro" id="IPR050768">
    <property type="entry name" value="UPF0353/GerABKA_families"/>
</dbReference>
<feature type="transmembrane region" description="Helical" evidence="5">
    <location>
        <begin position="380"/>
        <end position="399"/>
    </location>
</feature>
<keyword evidence="3 4" id="KW-0472">Membrane</keyword>
<dbReference type="Pfam" id="PF03323">
    <property type="entry name" value="GerA"/>
    <property type="match status" value="1"/>
</dbReference>
<accession>A0AAN2PHB5</accession>
<keyword evidence="7" id="KW-1185">Reference proteome</keyword>
<protein>
    <submittedName>
        <fullName evidence="6">Spore germination protein</fullName>
    </submittedName>
</protein>
<evidence type="ECO:0000256" key="3">
    <source>
        <dbReference type="ARBA" id="ARBA00023136"/>
    </source>
</evidence>
<dbReference type="GO" id="GO:0009847">
    <property type="term" value="P:spore germination"/>
    <property type="evidence" value="ECO:0007669"/>
    <property type="project" value="UniProtKB-UniRule"/>
</dbReference>
<feature type="transmembrane region" description="Helical" evidence="5">
    <location>
        <begin position="288"/>
        <end position="307"/>
    </location>
</feature>
<comment type="similarity">
    <text evidence="2 4">Belongs to the GerABKA family.</text>
</comment>
<dbReference type="InterPro" id="IPR004995">
    <property type="entry name" value="Spore_Ger"/>
</dbReference>
<dbReference type="AlphaFoldDB" id="A0AAN2PHB5"/>
<keyword evidence="5" id="KW-1133">Transmembrane helix</keyword>
<proteinExistence type="inferred from homology"/>
<evidence type="ECO:0000313" key="6">
    <source>
        <dbReference type="EMBL" id="CEG32446.1"/>
    </source>
</evidence>
<sequence length="485" mass="54096">MKSKPLHIKLDQKQEELKSELNMQADVVFKEVFIPGYEISGLFVFLNGTMDYPALNDIVLDLSAAQVETTHPVSIEQLVISKICSVREQADVETYEKGIEYIFDGKTLLFIDGIVNGYVLNLEKEKVRTLGEPSTERVVRGPKLGFIESLQENIGLIRQYSNHPNLIVQQQKFGTMEKREVALIYYEGKASDSLLNEVNKRINEVKATDLQDSGMLEELIEDTALTPFPQIQNTERPDKVLAALQEGRVVIMVDGSPFALMAPTTITMLLQSPDDYYERWVAGSFLRVLRYLSLFVTVFLSGIYISLVSFNPGLLPSELAMTIAGTRENVPFPPFVEAIIMEVTIELLREAGIRLPSPIGQTVGLVGGVIIGQAAVQANIVSSLMVIIVSITTITSFTVPQYSFGLAFRALRFGAMIFAAVLGLYGTTLFFIIVISHLSKLTSFQEPYFQPMDFIGKKTWKDAFLRLPKRKKGGNSFGPVRRQNS</sequence>
<dbReference type="Proteomes" id="UP000182110">
    <property type="component" value="Unassembled WGS sequence"/>
</dbReference>
<comment type="subcellular location">
    <subcellularLocation>
        <location evidence="4">Cell membrane</location>
    </subcellularLocation>
    <subcellularLocation>
        <location evidence="1">Membrane</location>
        <topology evidence="1">Multi-pass membrane protein</topology>
    </subcellularLocation>
</comment>
<evidence type="ECO:0000256" key="5">
    <source>
        <dbReference type="SAM" id="Phobius"/>
    </source>
</evidence>
<reference evidence="6 7" key="1">
    <citation type="journal article" date="2014" name="Genome Announc.">
        <title>Genome Sequence of Bacillus simplex Strain P558, Isolated from a Human Fecal Sample.</title>
        <authorList>
            <person name="Croce O."/>
            <person name="Hugon P."/>
            <person name="Lagier J.C."/>
            <person name="Bibi F."/>
            <person name="Robert C."/>
            <person name="Azhar E.I."/>
            <person name="Raoult D."/>
            <person name="Fournier P.E."/>
        </authorList>
    </citation>
    <scope>NUCLEOTIDE SEQUENCE [LARGE SCALE GENOMIC DNA]</scope>
    <source>
        <strain evidence="6 7">P558</strain>
    </source>
</reference>
<dbReference type="PIRSF" id="PIRSF005690">
    <property type="entry name" value="GerBA"/>
    <property type="match status" value="1"/>
</dbReference>
<evidence type="ECO:0000256" key="4">
    <source>
        <dbReference type="PIRNR" id="PIRNR005690"/>
    </source>
</evidence>